<protein>
    <submittedName>
        <fullName evidence="5">Helix-turn-helix transcriptional regulator</fullName>
    </submittedName>
</protein>
<dbReference type="SMART" id="SM00418">
    <property type="entry name" value="HTH_ARSR"/>
    <property type="match status" value="1"/>
</dbReference>
<evidence type="ECO:0000256" key="2">
    <source>
        <dbReference type="ARBA" id="ARBA00023125"/>
    </source>
</evidence>
<dbReference type="InterPro" id="IPR011991">
    <property type="entry name" value="ArsR-like_HTH"/>
</dbReference>
<keyword evidence="3" id="KW-0804">Transcription</keyword>
<evidence type="ECO:0000256" key="1">
    <source>
        <dbReference type="ARBA" id="ARBA00023015"/>
    </source>
</evidence>
<proteinExistence type="predicted"/>
<keyword evidence="2" id="KW-0238">DNA-binding</keyword>
<keyword evidence="6" id="KW-1185">Reference proteome</keyword>
<sequence>MRMAEHVSGSLAPSADARVDSCDVRFVDVFKVLGKRWNGMIIVALMQRPARFGELSRMISGITDGILADRLRELMAAGLVERRLADGPATAVLYQLTAVGEDLRGAFQELRDWADRNDLGGHCAP</sequence>
<dbReference type="InterPro" id="IPR001845">
    <property type="entry name" value="HTH_ArsR_DNA-bd_dom"/>
</dbReference>
<feature type="domain" description="HTH hxlR-type" evidence="4">
    <location>
        <begin position="22"/>
        <end position="122"/>
    </location>
</feature>
<evidence type="ECO:0000259" key="4">
    <source>
        <dbReference type="PROSITE" id="PS51118"/>
    </source>
</evidence>
<dbReference type="SUPFAM" id="SSF46785">
    <property type="entry name" value="Winged helix' DNA-binding domain"/>
    <property type="match status" value="1"/>
</dbReference>
<comment type="caution">
    <text evidence="5">The sequence shown here is derived from an EMBL/GenBank/DDBJ whole genome shotgun (WGS) entry which is preliminary data.</text>
</comment>
<name>A0ABX1BA89_9ACTN</name>
<dbReference type="PANTHER" id="PTHR33204">
    <property type="entry name" value="TRANSCRIPTIONAL REGULATOR, MARR FAMILY"/>
    <property type="match status" value="1"/>
</dbReference>
<dbReference type="InterPro" id="IPR036390">
    <property type="entry name" value="WH_DNA-bd_sf"/>
</dbReference>
<evidence type="ECO:0000256" key="3">
    <source>
        <dbReference type="ARBA" id="ARBA00023163"/>
    </source>
</evidence>
<dbReference type="PROSITE" id="PS51118">
    <property type="entry name" value="HTH_HXLR"/>
    <property type="match status" value="1"/>
</dbReference>
<dbReference type="Gene3D" id="1.10.10.10">
    <property type="entry name" value="Winged helix-like DNA-binding domain superfamily/Winged helix DNA-binding domain"/>
    <property type="match status" value="1"/>
</dbReference>
<dbReference type="InterPro" id="IPR036388">
    <property type="entry name" value="WH-like_DNA-bd_sf"/>
</dbReference>
<accession>A0ABX1BA89</accession>
<reference evidence="5 6" key="1">
    <citation type="submission" date="2020-03" db="EMBL/GenBank/DDBJ databases">
        <title>WGS of actinomycetes isolated from Thailand.</title>
        <authorList>
            <person name="Thawai C."/>
        </authorList>
    </citation>
    <scope>NUCLEOTIDE SEQUENCE [LARGE SCALE GENOMIC DNA]</scope>
    <source>
        <strain evidence="5 6">FMUSA5-5</strain>
    </source>
</reference>
<dbReference type="Proteomes" id="UP000696294">
    <property type="component" value="Unassembled WGS sequence"/>
</dbReference>
<evidence type="ECO:0000313" key="5">
    <source>
        <dbReference type="EMBL" id="NJP91813.1"/>
    </source>
</evidence>
<dbReference type="Pfam" id="PF01638">
    <property type="entry name" value="HxlR"/>
    <property type="match status" value="1"/>
</dbReference>
<organism evidence="5 6">
    <name type="scientific">Nonomuraea composti</name>
    <dbReference type="NCBI Taxonomy" id="2720023"/>
    <lineage>
        <taxon>Bacteria</taxon>
        <taxon>Bacillati</taxon>
        <taxon>Actinomycetota</taxon>
        <taxon>Actinomycetes</taxon>
        <taxon>Streptosporangiales</taxon>
        <taxon>Streptosporangiaceae</taxon>
        <taxon>Nonomuraea</taxon>
    </lineage>
</organism>
<dbReference type="PANTHER" id="PTHR33204:SF37">
    <property type="entry name" value="HTH-TYPE TRANSCRIPTIONAL REGULATOR YODB"/>
    <property type="match status" value="1"/>
</dbReference>
<gene>
    <name evidence="5" type="ORF">HCN51_20515</name>
</gene>
<dbReference type="InterPro" id="IPR002577">
    <property type="entry name" value="HTH_HxlR"/>
</dbReference>
<evidence type="ECO:0000313" key="6">
    <source>
        <dbReference type="Proteomes" id="UP000696294"/>
    </source>
</evidence>
<dbReference type="EMBL" id="JAATEP010000013">
    <property type="protein sequence ID" value="NJP91813.1"/>
    <property type="molecule type" value="Genomic_DNA"/>
</dbReference>
<keyword evidence="1" id="KW-0805">Transcription regulation</keyword>
<dbReference type="CDD" id="cd00090">
    <property type="entry name" value="HTH_ARSR"/>
    <property type="match status" value="1"/>
</dbReference>